<organism evidence="10 11">
    <name type="scientific">Rhizopogon vinicolor AM-OR11-026</name>
    <dbReference type="NCBI Taxonomy" id="1314800"/>
    <lineage>
        <taxon>Eukaryota</taxon>
        <taxon>Fungi</taxon>
        <taxon>Dikarya</taxon>
        <taxon>Basidiomycota</taxon>
        <taxon>Agaricomycotina</taxon>
        <taxon>Agaricomycetes</taxon>
        <taxon>Agaricomycetidae</taxon>
        <taxon>Boletales</taxon>
        <taxon>Suillineae</taxon>
        <taxon>Rhizopogonaceae</taxon>
        <taxon>Rhizopogon</taxon>
    </lineage>
</organism>
<dbReference type="InParanoid" id="A0A1B7N1W9"/>
<keyword evidence="8" id="KW-0539">Nucleus</keyword>
<comment type="subcellular location">
    <subcellularLocation>
        <location evidence="2">Cytoplasm</location>
    </subcellularLocation>
    <subcellularLocation>
        <location evidence="1">Nucleus</location>
    </subcellularLocation>
</comment>
<name>A0A1B7N1W9_9AGAM</name>
<feature type="compositionally biased region" description="Pro residues" evidence="9">
    <location>
        <begin position="265"/>
        <end position="276"/>
    </location>
</feature>
<feature type="region of interest" description="Disordered" evidence="9">
    <location>
        <begin position="84"/>
        <end position="128"/>
    </location>
</feature>
<comment type="similarity">
    <text evidence="3">Belongs to the WHI5/NRM1 family.</text>
</comment>
<feature type="compositionally biased region" description="Low complexity" evidence="9">
    <location>
        <begin position="202"/>
        <end position="233"/>
    </location>
</feature>
<reference evidence="10 11" key="1">
    <citation type="submission" date="2016-06" db="EMBL/GenBank/DDBJ databases">
        <title>Comparative genomics of the ectomycorrhizal sister species Rhizopogon vinicolor and Rhizopogon vesiculosus (Basidiomycota: Boletales) reveals a divergence of the mating type B locus.</title>
        <authorList>
            <consortium name="DOE Joint Genome Institute"/>
            <person name="Mujic A.B."/>
            <person name="Kuo A."/>
            <person name="Tritt A."/>
            <person name="Lipzen A."/>
            <person name="Chen C."/>
            <person name="Johnson J."/>
            <person name="Sharma A."/>
            <person name="Barry K."/>
            <person name="Grigoriev I.V."/>
            <person name="Spatafora J.W."/>
        </authorList>
    </citation>
    <scope>NUCLEOTIDE SEQUENCE [LARGE SCALE GENOMIC DNA]</scope>
    <source>
        <strain evidence="10 11">AM-OR11-026</strain>
    </source>
</reference>
<evidence type="ECO:0000313" key="11">
    <source>
        <dbReference type="Proteomes" id="UP000092154"/>
    </source>
</evidence>
<keyword evidence="5" id="KW-0678">Repressor</keyword>
<dbReference type="InterPro" id="IPR013734">
    <property type="entry name" value="TF_Nrm1/Whi5"/>
</dbReference>
<feature type="region of interest" description="Disordered" evidence="9">
    <location>
        <begin position="141"/>
        <end position="165"/>
    </location>
</feature>
<evidence type="ECO:0000256" key="7">
    <source>
        <dbReference type="ARBA" id="ARBA00023163"/>
    </source>
</evidence>
<evidence type="ECO:0000313" key="10">
    <source>
        <dbReference type="EMBL" id="OAX38843.1"/>
    </source>
</evidence>
<dbReference type="AlphaFoldDB" id="A0A1B7N1W9"/>
<evidence type="ECO:0000256" key="5">
    <source>
        <dbReference type="ARBA" id="ARBA00022491"/>
    </source>
</evidence>
<proteinExistence type="inferred from homology"/>
<feature type="compositionally biased region" description="Polar residues" evidence="9">
    <location>
        <begin position="234"/>
        <end position="244"/>
    </location>
</feature>
<dbReference type="GO" id="GO:0005737">
    <property type="term" value="C:cytoplasm"/>
    <property type="evidence" value="ECO:0007669"/>
    <property type="project" value="UniProtKB-SubCell"/>
</dbReference>
<feature type="compositionally biased region" description="Low complexity" evidence="9">
    <location>
        <begin position="299"/>
        <end position="310"/>
    </location>
</feature>
<dbReference type="STRING" id="1314800.A0A1B7N1W9"/>
<evidence type="ECO:0000256" key="6">
    <source>
        <dbReference type="ARBA" id="ARBA00023015"/>
    </source>
</evidence>
<dbReference type="Proteomes" id="UP000092154">
    <property type="component" value="Unassembled WGS sequence"/>
</dbReference>
<dbReference type="EMBL" id="KV448274">
    <property type="protein sequence ID" value="OAX38843.1"/>
    <property type="molecule type" value="Genomic_DNA"/>
</dbReference>
<feature type="compositionally biased region" description="Polar residues" evidence="9">
    <location>
        <begin position="1"/>
        <end position="11"/>
    </location>
</feature>
<keyword evidence="4" id="KW-0963">Cytoplasm</keyword>
<feature type="region of interest" description="Disordered" evidence="9">
    <location>
        <begin position="202"/>
        <end position="311"/>
    </location>
</feature>
<dbReference type="GO" id="GO:0005634">
    <property type="term" value="C:nucleus"/>
    <property type="evidence" value="ECO:0007669"/>
    <property type="project" value="UniProtKB-SubCell"/>
</dbReference>
<evidence type="ECO:0000256" key="3">
    <source>
        <dbReference type="ARBA" id="ARBA00006922"/>
    </source>
</evidence>
<feature type="region of interest" description="Disordered" evidence="9">
    <location>
        <begin position="1"/>
        <end position="27"/>
    </location>
</feature>
<evidence type="ECO:0000256" key="2">
    <source>
        <dbReference type="ARBA" id="ARBA00004496"/>
    </source>
</evidence>
<keyword evidence="11" id="KW-1185">Reference proteome</keyword>
<feature type="compositionally biased region" description="Polar residues" evidence="9">
    <location>
        <begin position="285"/>
        <end position="298"/>
    </location>
</feature>
<evidence type="ECO:0000256" key="9">
    <source>
        <dbReference type="SAM" id="MobiDB-lite"/>
    </source>
</evidence>
<evidence type="ECO:0000256" key="8">
    <source>
        <dbReference type="ARBA" id="ARBA00023242"/>
    </source>
</evidence>
<feature type="compositionally biased region" description="Polar residues" evidence="9">
    <location>
        <begin position="141"/>
        <end position="164"/>
    </location>
</feature>
<evidence type="ECO:0000256" key="4">
    <source>
        <dbReference type="ARBA" id="ARBA00022490"/>
    </source>
</evidence>
<sequence>MVTIASPQTNEAEQRKRKQTVERTKANHLSKQLQMRLQYAKLKVEHGWQRQNLNEVENLYFHHSQVRGLRPVVPAKSLPLISMNPVPSTSPLPEPTAMVVDDTSHHAGNSEAPPPDNPQWPTSPQCAFKSPVASNIVPLQNNVTSKSGTPSLPESAPSQESSQHPAPVLLHTQSDTAPPQPPSLSVTSIPQRFLDFSDPANMQKSTQTQTQTHMQLQPQPQPQPQSQSKAHSQNQPSTSNQAHSQPQPQPYNPYMPAIRQSSQPQPNPFTPQPPPQYSFTQSYQASSVQNQSNPQVALSQPSSSSQSSFGNGSGPLTYDSFWSTHASAGSMYRTHAGFTASTTPTGHLAMITPGGHAAVMTAEGVYVGAAGYTGRVNV</sequence>
<accession>A0A1B7N1W9</accession>
<dbReference type="OrthoDB" id="2359117at2759"/>
<dbReference type="Pfam" id="PF08528">
    <property type="entry name" value="Whi5"/>
    <property type="match status" value="1"/>
</dbReference>
<keyword evidence="7" id="KW-0804">Transcription</keyword>
<protein>
    <submittedName>
        <fullName evidence="10">Uncharacterized protein</fullName>
    </submittedName>
</protein>
<evidence type="ECO:0000256" key="1">
    <source>
        <dbReference type="ARBA" id="ARBA00004123"/>
    </source>
</evidence>
<gene>
    <name evidence="10" type="ORF">K503DRAFT_770058</name>
</gene>
<keyword evidence="6" id="KW-0805">Transcription regulation</keyword>